<proteinExistence type="predicted"/>
<comment type="caution">
    <text evidence="2">The sequence shown here is derived from an EMBL/GenBank/DDBJ whole genome shotgun (WGS) entry which is preliminary data.</text>
</comment>
<gene>
    <name evidence="2" type="ORF">A6X21_10440</name>
</gene>
<organism evidence="2 3">
    <name type="scientific">Planctopirus hydrillae</name>
    <dbReference type="NCBI Taxonomy" id="1841610"/>
    <lineage>
        <taxon>Bacteria</taxon>
        <taxon>Pseudomonadati</taxon>
        <taxon>Planctomycetota</taxon>
        <taxon>Planctomycetia</taxon>
        <taxon>Planctomycetales</taxon>
        <taxon>Planctomycetaceae</taxon>
        <taxon>Planctopirus</taxon>
    </lineage>
</organism>
<accession>A0A1C3E6N8</accession>
<dbReference type="EMBL" id="LYDR01000150">
    <property type="protein sequence ID" value="ODA28908.1"/>
    <property type="molecule type" value="Genomic_DNA"/>
</dbReference>
<dbReference type="Proteomes" id="UP000094828">
    <property type="component" value="Unassembled WGS sequence"/>
</dbReference>
<dbReference type="STRING" id="1841610.A6X21_10440"/>
<protein>
    <submittedName>
        <fullName evidence="2">Uncharacterized protein</fullName>
    </submittedName>
</protein>
<evidence type="ECO:0000313" key="2">
    <source>
        <dbReference type="EMBL" id="ODA28908.1"/>
    </source>
</evidence>
<name>A0A1C3E6N8_9PLAN</name>
<evidence type="ECO:0000313" key="3">
    <source>
        <dbReference type="Proteomes" id="UP000094828"/>
    </source>
</evidence>
<evidence type="ECO:0000256" key="1">
    <source>
        <dbReference type="SAM" id="SignalP"/>
    </source>
</evidence>
<sequence length="140" mass="15378">MYSTVTISNIRKIAVCLVLMMVTVFQSCGPQPISGGTEGVLRLDGQTVSEIQISLYQKEGGSFRLCGFGTTRDDGWFALVQPKAVGPLSLPPGEYHCTIESAGAPVRIRKEFLKPETSTIMLNWEPKDRVIDLDINTQSK</sequence>
<feature type="signal peptide" evidence="1">
    <location>
        <begin position="1"/>
        <end position="27"/>
    </location>
</feature>
<keyword evidence="1" id="KW-0732">Signal</keyword>
<reference evidence="2 3" key="1">
    <citation type="submission" date="2016-05" db="EMBL/GenBank/DDBJ databases">
        <title>Genomic and physiological characterization of Planctopirus sp. isolated from fresh water lake.</title>
        <authorList>
            <person name="Subhash Y."/>
            <person name="Ramana C."/>
        </authorList>
    </citation>
    <scope>NUCLEOTIDE SEQUENCE [LARGE SCALE GENOMIC DNA]</scope>
    <source>
        <strain evidence="2 3">JC280</strain>
    </source>
</reference>
<dbReference type="AlphaFoldDB" id="A0A1C3E6N8"/>
<keyword evidence="3" id="KW-1185">Reference proteome</keyword>
<dbReference type="OrthoDB" id="213447at2"/>
<feature type="chain" id="PRO_5008672875" evidence="1">
    <location>
        <begin position="28"/>
        <end position="140"/>
    </location>
</feature>
<dbReference type="RefSeq" id="WP_068850644.1">
    <property type="nucleotide sequence ID" value="NZ_LYDR01000150.1"/>
</dbReference>